<comment type="similarity">
    <text evidence="5">Belongs to the GTP cyclohydrolase I family. QueF type 2 subfamily.</text>
</comment>
<organism evidence="7 8">
    <name type="scientific">Saezia sanguinis</name>
    <dbReference type="NCBI Taxonomy" id="1965230"/>
    <lineage>
        <taxon>Bacteria</taxon>
        <taxon>Pseudomonadati</taxon>
        <taxon>Pseudomonadota</taxon>
        <taxon>Betaproteobacteria</taxon>
        <taxon>Burkholderiales</taxon>
        <taxon>Saeziaceae</taxon>
        <taxon>Saezia</taxon>
    </lineage>
</organism>
<comment type="caution">
    <text evidence="7">The sequence shown here is derived from an EMBL/GenBank/DDBJ whole genome shotgun (WGS) entry which is preliminary data.</text>
</comment>
<evidence type="ECO:0000256" key="2">
    <source>
        <dbReference type="ARBA" id="ARBA00022785"/>
    </source>
</evidence>
<dbReference type="EMBL" id="PQSP01000002">
    <property type="protein sequence ID" value="RUS67074.1"/>
    <property type="molecule type" value="Genomic_DNA"/>
</dbReference>
<keyword evidence="4 5" id="KW-0560">Oxidoreductase</keyword>
<accession>A0A433SEK6</accession>
<evidence type="ECO:0000256" key="4">
    <source>
        <dbReference type="ARBA" id="ARBA00023002"/>
    </source>
</evidence>
<dbReference type="EC" id="1.7.1.13" evidence="5"/>
<dbReference type="Proteomes" id="UP000286947">
    <property type="component" value="Unassembled WGS sequence"/>
</dbReference>
<feature type="binding site" evidence="5">
    <location>
        <begin position="86"/>
        <end position="87"/>
    </location>
    <ligand>
        <name>NADPH</name>
        <dbReference type="ChEBI" id="CHEBI:57783"/>
    </ligand>
</feature>
<sequence>MSNSAASSPLGKSSEYRDTYSPELLFPIPRSTNRLQLGITDNAALPFDGVDIWNSYEFSWLTPSGKPAVALVEFRVPANSPNLIESKSFKLYLNSFNQTVFDSLEKIRQILEHDLSAAAGSRVAVRLSDIHDTSAYSVTSPHAQCIDALEVQIASYSHPSVSMLKASACHDTTEQLCSHLLKSNCPVTGQPDWGSVFINYQADNKLDQASLLQYIISFRQHADFHEHCVERIFMDIYTLLAPRQLEVYARYTRRGGLDINPYRTLDAHGVFHNRRLVRQ</sequence>
<evidence type="ECO:0000256" key="5">
    <source>
        <dbReference type="HAMAP-Rule" id="MF_00817"/>
    </source>
</evidence>
<dbReference type="Pfam" id="PF14819">
    <property type="entry name" value="QueF_N"/>
    <property type="match status" value="1"/>
</dbReference>
<evidence type="ECO:0000256" key="3">
    <source>
        <dbReference type="ARBA" id="ARBA00022857"/>
    </source>
</evidence>
<feature type="binding site" evidence="5">
    <location>
        <begin position="84"/>
        <end position="86"/>
    </location>
    <ligand>
        <name>substrate</name>
    </ligand>
</feature>
<gene>
    <name evidence="7" type="primary">queF_1</name>
    <name evidence="5" type="synonym">queF</name>
    <name evidence="7" type="ORF">CUZ56_01013</name>
</gene>
<dbReference type="PIRSF" id="PIRSF004750">
    <property type="entry name" value="Nitrile_oxidored_YqcD_prd"/>
    <property type="match status" value="1"/>
</dbReference>
<evidence type="ECO:0000256" key="1">
    <source>
        <dbReference type="ARBA" id="ARBA00022490"/>
    </source>
</evidence>
<dbReference type="PANTHER" id="PTHR34354:SF1">
    <property type="entry name" value="NADPH-DEPENDENT 7-CYANO-7-DEAZAGUANINE REDUCTASE"/>
    <property type="match status" value="1"/>
</dbReference>
<protein>
    <recommendedName>
        <fullName evidence="5">NADPH-dependent 7-cyano-7-deazaguanine reductase</fullName>
        <ecNumber evidence="5">1.7.1.13</ecNumber>
    </recommendedName>
    <alternativeName>
        <fullName evidence="5">7-cyano-7-carbaguanine reductase</fullName>
    </alternativeName>
    <alternativeName>
        <fullName evidence="5">NADPH-dependent nitrile oxidoreductase</fullName>
    </alternativeName>
    <alternativeName>
        <fullName evidence="5">PreQ(0) reductase</fullName>
    </alternativeName>
</protein>
<comment type="subunit">
    <text evidence="5">Homodimer.</text>
</comment>
<name>A0A433SEK6_9BURK</name>
<dbReference type="NCBIfam" id="TIGR03138">
    <property type="entry name" value="QueF"/>
    <property type="match status" value="1"/>
</dbReference>
<dbReference type="GO" id="GO:0008616">
    <property type="term" value="P:tRNA queuosine(34) biosynthetic process"/>
    <property type="evidence" value="ECO:0007669"/>
    <property type="project" value="UniProtKB-UniRule"/>
</dbReference>
<comment type="catalytic activity">
    <reaction evidence="5">
        <text>7-aminomethyl-7-carbaguanine + 2 NADP(+) = 7-cyano-7-carbaguanine + 2 NADPH + 3 H(+)</text>
        <dbReference type="Rhea" id="RHEA:13409"/>
        <dbReference type="ChEBI" id="CHEBI:15378"/>
        <dbReference type="ChEBI" id="CHEBI:45075"/>
        <dbReference type="ChEBI" id="CHEBI:57783"/>
        <dbReference type="ChEBI" id="CHEBI:58349"/>
        <dbReference type="ChEBI" id="CHEBI:58703"/>
        <dbReference type="EC" id="1.7.1.13"/>
    </reaction>
</comment>
<dbReference type="InterPro" id="IPR029500">
    <property type="entry name" value="QueF"/>
</dbReference>
<dbReference type="Pfam" id="PF14489">
    <property type="entry name" value="QueF"/>
    <property type="match status" value="1"/>
</dbReference>
<comment type="function">
    <text evidence="5">Catalyzes the NADPH-dependent reduction of 7-cyano-7-deazaguanine (preQ0) to 7-aminomethyl-7-deazaguanine (preQ1).</text>
</comment>
<dbReference type="GO" id="GO:0033739">
    <property type="term" value="F:preQ1 synthase activity"/>
    <property type="evidence" value="ECO:0007669"/>
    <property type="project" value="UniProtKB-UniRule"/>
</dbReference>
<comment type="pathway">
    <text evidence="5">tRNA modification; tRNA-queuosine biosynthesis.</text>
</comment>
<dbReference type="Gene3D" id="3.30.1130.10">
    <property type="match status" value="2"/>
</dbReference>
<evidence type="ECO:0000313" key="8">
    <source>
        <dbReference type="Proteomes" id="UP000286947"/>
    </source>
</evidence>
<dbReference type="GO" id="GO:0005737">
    <property type="term" value="C:cytoplasm"/>
    <property type="evidence" value="ECO:0007669"/>
    <property type="project" value="UniProtKB-SubCell"/>
</dbReference>
<feature type="binding site" evidence="5">
    <location>
        <begin position="225"/>
        <end position="226"/>
    </location>
    <ligand>
        <name>substrate</name>
    </ligand>
</feature>
<keyword evidence="1 5" id="KW-0963">Cytoplasm</keyword>
<feature type="binding site" evidence="5">
    <location>
        <begin position="254"/>
        <end position="255"/>
    </location>
    <ligand>
        <name>NADPH</name>
        <dbReference type="ChEBI" id="CHEBI:57783"/>
    </ligand>
</feature>
<dbReference type="UniPathway" id="UPA00392"/>
<keyword evidence="8" id="KW-1185">Reference proteome</keyword>
<feature type="active site" description="Thioimide intermediate" evidence="5">
    <location>
        <position position="185"/>
    </location>
</feature>
<feature type="active site" description="Proton donor" evidence="5">
    <location>
        <position position="192"/>
    </location>
</feature>
<comment type="subcellular location">
    <subcellularLocation>
        <location evidence="5">Cytoplasm</location>
    </subcellularLocation>
</comment>
<keyword evidence="3 5" id="KW-0521">NADP</keyword>
<dbReference type="SUPFAM" id="SSF55620">
    <property type="entry name" value="Tetrahydrobiopterin biosynthesis enzymes-like"/>
    <property type="match status" value="1"/>
</dbReference>
<dbReference type="InterPro" id="IPR043133">
    <property type="entry name" value="GTP-CH-I_C/QueF"/>
</dbReference>
<dbReference type="InterPro" id="IPR050084">
    <property type="entry name" value="NADPH_dep_7-cyano-7-deazaG_red"/>
</dbReference>
<reference evidence="7 8" key="1">
    <citation type="submission" date="2018-01" db="EMBL/GenBank/DDBJ databases">
        <title>Saezia sanguinis gen. nov., sp. nov., in the order Burkholderiales isolated from human blood.</title>
        <authorList>
            <person name="Medina-Pascual M.J."/>
            <person name="Valdezate S."/>
            <person name="Monzon S."/>
            <person name="Cuesta I."/>
            <person name="Carrasco G."/>
            <person name="Villalon P."/>
            <person name="Saez-Nieto J.A."/>
        </authorList>
    </citation>
    <scope>NUCLEOTIDE SEQUENCE [LARGE SCALE GENOMIC DNA]</scope>
    <source>
        <strain evidence="7 8">CNM695-12</strain>
    </source>
</reference>
<evidence type="ECO:0000259" key="6">
    <source>
        <dbReference type="Pfam" id="PF14819"/>
    </source>
</evidence>
<dbReference type="InterPro" id="IPR029139">
    <property type="entry name" value="QueF_N"/>
</dbReference>
<keyword evidence="2 5" id="KW-0671">Queuosine biosynthesis</keyword>
<evidence type="ECO:0000313" key="7">
    <source>
        <dbReference type="EMBL" id="RUS67074.1"/>
    </source>
</evidence>
<dbReference type="InterPro" id="IPR016428">
    <property type="entry name" value="QueF_type2"/>
</dbReference>
<dbReference type="PANTHER" id="PTHR34354">
    <property type="entry name" value="NADPH-DEPENDENT 7-CYANO-7-DEAZAGUANINE REDUCTASE"/>
    <property type="match status" value="1"/>
</dbReference>
<dbReference type="HAMAP" id="MF_00817">
    <property type="entry name" value="QueF_type2"/>
    <property type="match status" value="1"/>
</dbReference>
<dbReference type="RefSeq" id="WP_126978846.1">
    <property type="nucleotide sequence ID" value="NZ_PQSP01000002.1"/>
</dbReference>
<feature type="domain" description="NADPH-dependent 7-cyano-7-deazaguanine reductase N-terminal" evidence="6">
    <location>
        <begin position="16"/>
        <end position="127"/>
    </location>
</feature>
<dbReference type="OrthoDB" id="9789995at2"/>
<proteinExistence type="inferred from homology"/>
<dbReference type="AlphaFoldDB" id="A0A433SEK6"/>